<dbReference type="Proteomes" id="UP001354971">
    <property type="component" value="Unassembled WGS sequence"/>
</dbReference>
<evidence type="ECO:0000313" key="3">
    <source>
        <dbReference type="Proteomes" id="UP001354971"/>
    </source>
</evidence>
<accession>A0ABU7LPY3</accession>
<evidence type="ECO:0000256" key="1">
    <source>
        <dbReference type="HAMAP-Rule" id="MF_00386"/>
    </source>
</evidence>
<dbReference type="EMBL" id="JAZDRP010000003">
    <property type="protein sequence ID" value="MEE2525983.1"/>
    <property type="molecule type" value="Genomic_DNA"/>
</dbReference>
<organism evidence="2 3">
    <name type="scientific">Hyphobacterium lacteum</name>
    <dbReference type="NCBI Taxonomy" id="3116575"/>
    <lineage>
        <taxon>Bacteria</taxon>
        <taxon>Pseudomonadati</taxon>
        <taxon>Pseudomonadota</taxon>
        <taxon>Alphaproteobacteria</taxon>
        <taxon>Maricaulales</taxon>
        <taxon>Maricaulaceae</taxon>
        <taxon>Hyphobacterium</taxon>
    </lineage>
</organism>
<reference evidence="2 3" key="1">
    <citation type="submission" date="2024-01" db="EMBL/GenBank/DDBJ databases">
        <title>Hyphobacterium bacterium isolated from marine sediment.</title>
        <authorList>
            <person name="Zhao S."/>
        </authorList>
    </citation>
    <scope>NUCLEOTIDE SEQUENCE [LARGE SCALE GENOMIC DNA]</scope>
    <source>
        <strain evidence="3">HN65</strain>
    </source>
</reference>
<comment type="caution">
    <text evidence="2">The sequence shown here is derived from an EMBL/GenBank/DDBJ whole genome shotgun (WGS) entry which is preliminary data.</text>
</comment>
<evidence type="ECO:0000313" key="2">
    <source>
        <dbReference type="EMBL" id="MEE2525983.1"/>
    </source>
</evidence>
<dbReference type="InterPro" id="IPR002696">
    <property type="entry name" value="Membr_insert_effic_factor_YidD"/>
</dbReference>
<keyword evidence="1" id="KW-1003">Cell membrane</keyword>
<sequence>MNEASFRPFSAILIAAVRVYQWTLSPVFYALGVRCRHEPTCSEYGADCVRKQGAWRGIWLTLGRIARCRPGGSHGYDPAPEKLKDVPWWALHRFRLPREAARNPSNSRSEQQDEDK</sequence>
<dbReference type="RefSeq" id="WP_330198642.1">
    <property type="nucleotide sequence ID" value="NZ_JAZDRP010000003.1"/>
</dbReference>
<dbReference type="HAMAP" id="MF_00386">
    <property type="entry name" value="UPF0161_YidD"/>
    <property type="match status" value="1"/>
</dbReference>
<protein>
    <recommendedName>
        <fullName evidence="1">Putative membrane protein insertion efficiency factor</fullName>
    </recommendedName>
</protein>
<dbReference type="SMART" id="SM01234">
    <property type="entry name" value="Haemolytic"/>
    <property type="match status" value="1"/>
</dbReference>
<comment type="similarity">
    <text evidence="1">Belongs to the UPF0161 family.</text>
</comment>
<gene>
    <name evidence="2" type="primary">yidD</name>
    <name evidence="2" type="ORF">V0U79_06360</name>
</gene>
<dbReference type="PANTHER" id="PTHR33383:SF1">
    <property type="entry name" value="MEMBRANE PROTEIN INSERTION EFFICIENCY FACTOR-RELATED"/>
    <property type="match status" value="1"/>
</dbReference>
<proteinExistence type="inferred from homology"/>
<dbReference type="NCBIfam" id="TIGR00278">
    <property type="entry name" value="membrane protein insertion efficiency factor YidD"/>
    <property type="match status" value="1"/>
</dbReference>
<name>A0ABU7LPY3_9PROT</name>
<comment type="subcellular location">
    <subcellularLocation>
        <location evidence="1">Cell membrane</location>
        <topology evidence="1">Peripheral membrane protein</topology>
        <orientation evidence="1">Cytoplasmic side</orientation>
    </subcellularLocation>
</comment>
<keyword evidence="3" id="KW-1185">Reference proteome</keyword>
<comment type="function">
    <text evidence="1">Could be involved in insertion of integral membrane proteins into the membrane.</text>
</comment>
<keyword evidence="1" id="KW-0472">Membrane</keyword>
<dbReference type="Pfam" id="PF01809">
    <property type="entry name" value="YidD"/>
    <property type="match status" value="1"/>
</dbReference>
<dbReference type="PANTHER" id="PTHR33383">
    <property type="entry name" value="MEMBRANE PROTEIN INSERTION EFFICIENCY FACTOR-RELATED"/>
    <property type="match status" value="1"/>
</dbReference>